<dbReference type="EMBL" id="PVNH01000004">
    <property type="protein sequence ID" value="PRX48410.1"/>
    <property type="molecule type" value="Genomic_DNA"/>
</dbReference>
<sequence length="281" mass="30430">MSVGSPTQQSVVPAGMPCWVELAASDETAAQRFYAELFGWEFRLRRDPATLTRRYNIATLGEYEVAGLYQAASDQPTGWIVHLAVTNSASVADWVEHLGGLVTLGPVDIPDRGSIVHALDAGGAPVVFWQPSDSWSFVTGVPGAFSGADLNTYDGEKTDNFYCRMFSFTSEQIGSGGIDYAEWRLDHGPVIYRYQMGDEYRESTRPHWMVYFCVDPARGTDAVAGQAIMLGGSVLTPPFDTPFGRTAVIADPNGSVLSIIDHESAVDNGAGRAEVDDPYGD</sequence>
<dbReference type="Gene3D" id="3.10.180.10">
    <property type="entry name" value="2,3-Dihydroxybiphenyl 1,2-Dioxygenase, domain 1"/>
    <property type="match status" value="2"/>
</dbReference>
<evidence type="ECO:0000259" key="1">
    <source>
        <dbReference type="PROSITE" id="PS51819"/>
    </source>
</evidence>
<keyword evidence="3" id="KW-1185">Reference proteome</keyword>
<feature type="domain" description="VOC" evidence="1">
    <location>
        <begin position="16"/>
        <end position="131"/>
    </location>
</feature>
<comment type="caution">
    <text evidence="2">The sequence shown here is derived from an EMBL/GenBank/DDBJ whole genome shotgun (WGS) entry which is preliminary data.</text>
</comment>
<dbReference type="SUPFAM" id="SSF54593">
    <property type="entry name" value="Glyoxalase/Bleomycin resistance protein/Dihydroxybiphenyl dioxygenase"/>
    <property type="match status" value="2"/>
</dbReference>
<evidence type="ECO:0000313" key="2">
    <source>
        <dbReference type="EMBL" id="PRX48410.1"/>
    </source>
</evidence>
<gene>
    <name evidence="2" type="ORF">B0I33_104226</name>
</gene>
<dbReference type="Proteomes" id="UP000238362">
    <property type="component" value="Unassembled WGS sequence"/>
</dbReference>
<organism evidence="2 3">
    <name type="scientific">Prauserella shujinwangii</name>
    <dbReference type="NCBI Taxonomy" id="1453103"/>
    <lineage>
        <taxon>Bacteria</taxon>
        <taxon>Bacillati</taxon>
        <taxon>Actinomycetota</taxon>
        <taxon>Actinomycetes</taxon>
        <taxon>Pseudonocardiales</taxon>
        <taxon>Pseudonocardiaceae</taxon>
        <taxon>Prauserella</taxon>
    </lineage>
</organism>
<proteinExistence type="predicted"/>
<dbReference type="RefSeq" id="WP_106178502.1">
    <property type="nucleotide sequence ID" value="NZ_PVNH01000004.1"/>
</dbReference>
<dbReference type="InterPro" id="IPR037523">
    <property type="entry name" value="VOC_core"/>
</dbReference>
<reference evidence="2 3" key="1">
    <citation type="submission" date="2018-03" db="EMBL/GenBank/DDBJ databases">
        <title>Genomic Encyclopedia of Type Strains, Phase III (KMG-III): the genomes of soil and plant-associated and newly described type strains.</title>
        <authorList>
            <person name="Whitman W."/>
        </authorList>
    </citation>
    <scope>NUCLEOTIDE SEQUENCE [LARGE SCALE GENOMIC DNA]</scope>
    <source>
        <strain evidence="2 3">CGMCC 4.7125</strain>
    </source>
</reference>
<protein>
    <recommendedName>
        <fullName evidence="1">VOC domain-containing protein</fullName>
    </recommendedName>
</protein>
<dbReference type="OrthoDB" id="9793039at2"/>
<accession>A0A2T0LWL4</accession>
<name>A0A2T0LWL4_9PSEU</name>
<dbReference type="AlphaFoldDB" id="A0A2T0LWL4"/>
<evidence type="ECO:0000313" key="3">
    <source>
        <dbReference type="Proteomes" id="UP000238362"/>
    </source>
</evidence>
<dbReference type="PROSITE" id="PS51819">
    <property type="entry name" value="VOC"/>
    <property type="match status" value="1"/>
</dbReference>
<dbReference type="InterPro" id="IPR029068">
    <property type="entry name" value="Glyas_Bleomycin-R_OHBP_Dase"/>
</dbReference>
<dbReference type="PANTHER" id="PTHR33993:SF14">
    <property type="entry name" value="GB|AAF24581.1"/>
    <property type="match status" value="1"/>
</dbReference>
<dbReference type="CDD" id="cd07247">
    <property type="entry name" value="SgaA_N_like"/>
    <property type="match status" value="2"/>
</dbReference>
<dbReference type="InterPro" id="IPR052164">
    <property type="entry name" value="Anthracycline_SecMetBiosynth"/>
</dbReference>
<dbReference type="PANTHER" id="PTHR33993">
    <property type="entry name" value="GLYOXALASE-RELATED"/>
    <property type="match status" value="1"/>
</dbReference>